<comment type="caution">
    <text evidence="2">The sequence shown here is derived from an EMBL/GenBank/DDBJ whole genome shotgun (WGS) entry which is preliminary data.</text>
</comment>
<dbReference type="EMBL" id="JRNU01000012">
    <property type="protein sequence ID" value="KGF52452.1"/>
    <property type="molecule type" value="Genomic_DNA"/>
</dbReference>
<dbReference type="InterPro" id="IPR036444">
    <property type="entry name" value="PLipase_A2_dom_sf"/>
</dbReference>
<dbReference type="GO" id="GO:0004623">
    <property type="term" value="F:phospholipase A2 activity"/>
    <property type="evidence" value="ECO:0007669"/>
    <property type="project" value="InterPro"/>
</dbReference>
<accession>A0A096CC16</accession>
<keyword evidence="1" id="KW-1133">Transmembrane helix</keyword>
<dbReference type="GO" id="GO:0050482">
    <property type="term" value="P:arachidonate secretion"/>
    <property type="evidence" value="ECO:0007669"/>
    <property type="project" value="InterPro"/>
</dbReference>
<keyword evidence="1" id="KW-0472">Membrane</keyword>
<dbReference type="GO" id="GO:0006644">
    <property type="term" value="P:phospholipid metabolic process"/>
    <property type="evidence" value="ECO:0007669"/>
    <property type="project" value="InterPro"/>
</dbReference>
<reference evidence="2 3" key="1">
    <citation type="submission" date="2014-07" db="EMBL/GenBank/DDBJ databases">
        <authorList>
            <person name="McCorrison J."/>
            <person name="Sanka R."/>
            <person name="Torralba M."/>
            <person name="Gillis M."/>
            <person name="Haft D.H."/>
            <person name="Methe B."/>
            <person name="Sutton G."/>
            <person name="Nelson K.E."/>
        </authorList>
    </citation>
    <scope>NUCLEOTIDE SEQUENCE [LARGE SCALE GENOMIC DNA]</scope>
    <source>
        <strain evidence="2 3">DNF00058</strain>
    </source>
</reference>
<dbReference type="Gene3D" id="1.20.90.10">
    <property type="entry name" value="Phospholipase A2 domain"/>
    <property type="match status" value="1"/>
</dbReference>
<evidence type="ECO:0000313" key="2">
    <source>
        <dbReference type="EMBL" id="KGF52452.1"/>
    </source>
</evidence>
<feature type="transmembrane region" description="Helical" evidence="1">
    <location>
        <begin position="55"/>
        <end position="78"/>
    </location>
</feature>
<dbReference type="Proteomes" id="UP000029614">
    <property type="component" value="Unassembled WGS sequence"/>
</dbReference>
<evidence type="ECO:0000313" key="3">
    <source>
        <dbReference type="Proteomes" id="UP000029614"/>
    </source>
</evidence>
<gene>
    <name evidence="2" type="ORF">HMPREF9302_04060</name>
</gene>
<keyword evidence="1" id="KW-0812">Transmembrane</keyword>
<proteinExistence type="predicted"/>
<keyword evidence="3" id="KW-1185">Reference proteome</keyword>
<name>A0A096CC16_9BACT</name>
<sequence length="97" mass="11431">MRLKGILWRNGVNGCGVMGLRPPFFGMFQEYCELHDAMYNEGGGKKERFRADKRLLADMVSRSTCTWLMVWCFAYYMAVRGFGWLFFNYKGKEEKKC</sequence>
<organism evidence="2 3">
    <name type="scientific">Prevotella amnii DNF00058</name>
    <dbReference type="NCBI Taxonomy" id="1401066"/>
    <lineage>
        <taxon>Bacteria</taxon>
        <taxon>Pseudomonadati</taxon>
        <taxon>Bacteroidota</taxon>
        <taxon>Bacteroidia</taxon>
        <taxon>Bacteroidales</taxon>
        <taxon>Prevotellaceae</taxon>
        <taxon>Prevotella</taxon>
    </lineage>
</organism>
<evidence type="ECO:0000256" key="1">
    <source>
        <dbReference type="SAM" id="Phobius"/>
    </source>
</evidence>
<dbReference type="AlphaFoldDB" id="A0A096CC16"/>
<dbReference type="OrthoDB" id="1081109at2"/>
<dbReference type="RefSeq" id="WP_036854915.1">
    <property type="nucleotide sequence ID" value="NZ_JRNU01000012.1"/>
</dbReference>
<protein>
    <submittedName>
        <fullName evidence="2">Uncharacterized protein</fullName>
    </submittedName>
</protein>